<keyword evidence="2" id="KW-1185">Reference proteome</keyword>
<reference evidence="1 2" key="1">
    <citation type="submission" date="2019-04" db="EMBL/GenBank/DDBJ databases">
        <title>Streptomyces sp. nov. Bv016 isolated from bark of Buahinia variegata.</title>
        <authorList>
            <person name="Kanchanasin P."/>
            <person name="Tanasupawat S."/>
            <person name="Yuki M."/>
            <person name="Kudo T."/>
        </authorList>
    </citation>
    <scope>NUCLEOTIDE SEQUENCE [LARGE SCALE GENOMIC DNA]</scope>
    <source>
        <strain evidence="1 2">JCM 4765</strain>
    </source>
</reference>
<organism evidence="1 2">
    <name type="scientific">Streptomyces griseoluteus</name>
    <dbReference type="NCBI Taxonomy" id="29306"/>
    <lineage>
        <taxon>Bacteria</taxon>
        <taxon>Bacillati</taxon>
        <taxon>Actinomycetota</taxon>
        <taxon>Actinomycetes</taxon>
        <taxon>Kitasatosporales</taxon>
        <taxon>Streptomycetaceae</taxon>
        <taxon>Streptomyces</taxon>
    </lineage>
</organism>
<accession>A0A4Z1CYJ7</accession>
<gene>
    <name evidence="1" type="ORF">E5082_30550</name>
</gene>
<comment type="caution">
    <text evidence="1">The sequence shown here is derived from an EMBL/GenBank/DDBJ whole genome shotgun (WGS) entry which is preliminary data.</text>
</comment>
<evidence type="ECO:0000313" key="2">
    <source>
        <dbReference type="Proteomes" id="UP000298513"/>
    </source>
</evidence>
<protein>
    <submittedName>
        <fullName evidence="1">Tat pathway signal protein</fullName>
    </submittedName>
</protein>
<proteinExistence type="predicted"/>
<dbReference type="AlphaFoldDB" id="A0A4Z1CYJ7"/>
<dbReference type="Proteomes" id="UP000298513">
    <property type="component" value="Unassembled WGS sequence"/>
</dbReference>
<sequence length="231" mass="25056">MSRCGRFGFSGTGRPAVAPLVGANENRRTTRMIKIKSAFAVTAAAAMLAVGGLTAASAPAEAASGGRVCLFLDKEGAKFAGRTYGHVAWAIRDPKNTNHWIWGATENAEGDSTTLPGKDNGSWIQGGTWSEMRGETKSKKRTVELARYDAYRCINTAGGDLKAAQRTFNNMQKNGYQILHNNCLTKAIAIFRKYSPALSSSHLPDGDSTPPRNYFKTTLDNARGWEKARTY</sequence>
<evidence type="ECO:0000313" key="1">
    <source>
        <dbReference type="EMBL" id="TGN74430.1"/>
    </source>
</evidence>
<dbReference type="EMBL" id="SRRU01000015">
    <property type="protein sequence ID" value="TGN74430.1"/>
    <property type="molecule type" value="Genomic_DNA"/>
</dbReference>
<name>A0A4Z1CYJ7_STRGP</name>